<evidence type="ECO:0000313" key="2">
    <source>
        <dbReference type="Proteomes" id="UP001279734"/>
    </source>
</evidence>
<proteinExistence type="predicted"/>
<dbReference type="EMBL" id="BSYO01000012">
    <property type="protein sequence ID" value="GMH13059.1"/>
    <property type="molecule type" value="Genomic_DNA"/>
</dbReference>
<dbReference type="Proteomes" id="UP001279734">
    <property type="component" value="Unassembled WGS sequence"/>
</dbReference>
<protein>
    <submittedName>
        <fullName evidence="1">Uncharacterized protein</fullName>
    </submittedName>
</protein>
<name>A0AAD3SLM9_NEPGR</name>
<organism evidence="1 2">
    <name type="scientific">Nepenthes gracilis</name>
    <name type="common">Slender pitcher plant</name>
    <dbReference type="NCBI Taxonomy" id="150966"/>
    <lineage>
        <taxon>Eukaryota</taxon>
        <taxon>Viridiplantae</taxon>
        <taxon>Streptophyta</taxon>
        <taxon>Embryophyta</taxon>
        <taxon>Tracheophyta</taxon>
        <taxon>Spermatophyta</taxon>
        <taxon>Magnoliopsida</taxon>
        <taxon>eudicotyledons</taxon>
        <taxon>Gunneridae</taxon>
        <taxon>Pentapetalae</taxon>
        <taxon>Caryophyllales</taxon>
        <taxon>Nepenthaceae</taxon>
        <taxon>Nepenthes</taxon>
    </lineage>
</organism>
<dbReference type="PANTHER" id="PTHR46993:SF6">
    <property type="entry name" value="MYB TRANSCRIPTION FACTOR"/>
    <property type="match status" value="1"/>
</dbReference>
<keyword evidence="2" id="KW-1185">Reference proteome</keyword>
<reference evidence="1" key="1">
    <citation type="submission" date="2023-05" db="EMBL/GenBank/DDBJ databases">
        <title>Nepenthes gracilis genome sequencing.</title>
        <authorList>
            <person name="Fukushima K."/>
        </authorList>
    </citation>
    <scope>NUCLEOTIDE SEQUENCE</scope>
    <source>
        <strain evidence="1">SING2019-196</strain>
    </source>
</reference>
<evidence type="ECO:0000313" key="1">
    <source>
        <dbReference type="EMBL" id="GMH13059.1"/>
    </source>
</evidence>
<gene>
    <name evidence="1" type="ORF">Nepgr_014900</name>
</gene>
<comment type="caution">
    <text evidence="1">The sequence shown here is derived from an EMBL/GenBank/DDBJ whole genome shotgun (WGS) entry which is preliminary data.</text>
</comment>
<accession>A0AAD3SLM9</accession>
<dbReference type="PANTHER" id="PTHR46993">
    <property type="entry name" value="MYB TRANSCRIPTION FACTOR"/>
    <property type="match status" value="1"/>
</dbReference>
<sequence>MDEDIVRWVLEFLLRQPIDDSVINALLSVLPIANNDSRLKKTLLLRRIDTEVSDASVSEKIMELLEIVEELDHRDGKSASELMKAAYCAVAVDCTVRFLEDSVETSGKYLEAVKRIWRKKLSKMEKLEKNGGGLVSENLLRWRDDIEAAITDSIVRDKILMSNTRNEALKAVRAYLKESWESMGPSFLEYVVQTMSKMENKELGTGGEAMGDQLGKGVEKGVSACHKFVVSHNTAVDEGGRGEY</sequence>
<dbReference type="AlphaFoldDB" id="A0AAD3SLM9"/>